<keyword evidence="2" id="KW-1185">Reference proteome</keyword>
<gene>
    <name evidence="1" type="ORF">SAMN05414137_104384</name>
</gene>
<sequence length="380" mass="41320">MRYRSGGSEPPDGPDGPDDLWRGAAARDQEMLAAAAFPLHVPTAPVLSPVALTEYQLTDGELVKVELVHGDWFAGPSVQVVSLSPGRGGEGVGENWALLEDLLATERERLREPGVARAATAEEGPAELVVDGVPVPATLRREGALWVARLRLPDGRARLLVTGRGVAPEEVALGLVEDLAPYAEGRQALLNELTVRRAARAKRQERSSGSVAEEPLGLADHRRLVDFCVADAVRVETAVRAHRLPVSGAAHGEEHGRLWERAVRQQMRLAGEDHSEADESVTALVNQISSLAQHSDWFLDPANADAAEAAIEESIRFTALAGDVRSAPAQHAWQRQWHSLDEPSLPGASLTPEERRLRVELALQARTSWLDLWRTWLAAR</sequence>
<proteinExistence type="predicted"/>
<dbReference type="eggNOG" id="ENOG5033ZBE">
    <property type="taxonomic scope" value="Bacteria"/>
</dbReference>
<name>A0A1H7L7V8_STRJI</name>
<accession>A0A1H7L7V8</accession>
<evidence type="ECO:0000313" key="2">
    <source>
        <dbReference type="Proteomes" id="UP000183015"/>
    </source>
</evidence>
<dbReference type="EMBL" id="FOAZ01000004">
    <property type="protein sequence ID" value="SEK95082.1"/>
    <property type="molecule type" value="Genomic_DNA"/>
</dbReference>
<dbReference type="RefSeq" id="WP_042441487.1">
    <property type="nucleotide sequence ID" value="NZ_BBPN01000001.1"/>
</dbReference>
<reference evidence="2" key="1">
    <citation type="submission" date="2016-10" db="EMBL/GenBank/DDBJ databases">
        <authorList>
            <person name="Varghese N."/>
        </authorList>
    </citation>
    <scope>NUCLEOTIDE SEQUENCE [LARGE SCALE GENOMIC DNA]</scope>
    <source>
        <strain evidence="2">DSM 45096 / BCRC 16803 / CGMCC 4.1857 / CIP 109030 / JCM 12277 / KCTC 19219 / NBRC 100920 / 33214</strain>
    </source>
</reference>
<organism evidence="1 2">
    <name type="scientific">Streptacidiphilus jiangxiensis</name>
    <dbReference type="NCBI Taxonomy" id="235985"/>
    <lineage>
        <taxon>Bacteria</taxon>
        <taxon>Bacillati</taxon>
        <taxon>Actinomycetota</taxon>
        <taxon>Actinomycetes</taxon>
        <taxon>Kitasatosporales</taxon>
        <taxon>Streptomycetaceae</taxon>
        <taxon>Streptacidiphilus</taxon>
    </lineage>
</organism>
<dbReference type="Proteomes" id="UP000183015">
    <property type="component" value="Unassembled WGS sequence"/>
</dbReference>
<protein>
    <submittedName>
        <fullName evidence="1">Uncharacterized protein</fullName>
    </submittedName>
</protein>
<evidence type="ECO:0000313" key="1">
    <source>
        <dbReference type="EMBL" id="SEK95082.1"/>
    </source>
</evidence>
<dbReference type="AlphaFoldDB" id="A0A1H7L7V8"/>